<evidence type="ECO:0000259" key="5">
    <source>
        <dbReference type="Pfam" id="PF01975"/>
    </source>
</evidence>
<dbReference type="Proteomes" id="UP001239445">
    <property type="component" value="Unassembled WGS sequence"/>
</dbReference>
<reference evidence="6" key="1">
    <citation type="submission" date="2023-06" db="EMBL/GenBank/DDBJ databases">
        <title>Genome-scale phylogeny and comparative genomics of the fungal order Sordariales.</title>
        <authorList>
            <consortium name="Lawrence Berkeley National Laboratory"/>
            <person name="Hensen N."/>
            <person name="Bonometti L."/>
            <person name="Westerberg I."/>
            <person name="Brannstrom I.O."/>
            <person name="Guillou S."/>
            <person name="Cros-Aarteil S."/>
            <person name="Calhoun S."/>
            <person name="Haridas S."/>
            <person name="Kuo A."/>
            <person name="Mondo S."/>
            <person name="Pangilinan J."/>
            <person name="Riley R."/>
            <person name="Labutti K."/>
            <person name="Andreopoulos B."/>
            <person name="Lipzen A."/>
            <person name="Chen C."/>
            <person name="Yanf M."/>
            <person name="Daum C."/>
            <person name="Ng V."/>
            <person name="Clum A."/>
            <person name="Steindorff A."/>
            <person name="Ohm R."/>
            <person name="Martin F."/>
            <person name="Silar P."/>
            <person name="Natvig D."/>
            <person name="Lalanne C."/>
            <person name="Gautier V."/>
            <person name="Ament-Velasquez S.L."/>
            <person name="Kruys A."/>
            <person name="Hutchinson M.I."/>
            <person name="Powell A.J."/>
            <person name="Barry K."/>
            <person name="Miller A.N."/>
            <person name="Grigoriev I.V."/>
            <person name="Debuchy R."/>
            <person name="Gladieux P."/>
            <person name="Thoren M.H."/>
            <person name="Johannesson H."/>
        </authorList>
    </citation>
    <scope>NUCLEOTIDE SEQUENCE</scope>
    <source>
        <strain evidence="6">PSN4</strain>
    </source>
</reference>
<evidence type="ECO:0000256" key="1">
    <source>
        <dbReference type="ARBA" id="ARBA00011062"/>
    </source>
</evidence>
<gene>
    <name evidence="6" type="ORF">QBC47DRAFT_430359</name>
</gene>
<evidence type="ECO:0000256" key="2">
    <source>
        <dbReference type="ARBA" id="ARBA00022723"/>
    </source>
</evidence>
<dbReference type="InterPro" id="IPR030048">
    <property type="entry name" value="SurE"/>
</dbReference>
<comment type="caution">
    <text evidence="6">The sequence shown here is derived from an EMBL/GenBank/DDBJ whole genome shotgun (WGS) entry which is preliminary data.</text>
</comment>
<keyword evidence="2" id="KW-0479">Metal-binding</keyword>
<dbReference type="EMBL" id="MU839837">
    <property type="protein sequence ID" value="KAK1753580.1"/>
    <property type="molecule type" value="Genomic_DNA"/>
</dbReference>
<dbReference type="InterPro" id="IPR002828">
    <property type="entry name" value="SurE-like_Pase/nucleotidase"/>
</dbReference>
<feature type="chain" id="PRO_5042531549" evidence="4">
    <location>
        <begin position="20"/>
        <end position="391"/>
    </location>
</feature>
<dbReference type="SUPFAM" id="SSF64167">
    <property type="entry name" value="SurE-like"/>
    <property type="match status" value="1"/>
</dbReference>
<feature type="domain" description="Survival protein SurE-like phosphatase/nucleotidase" evidence="5">
    <location>
        <begin position="22"/>
        <end position="230"/>
    </location>
</feature>
<dbReference type="Pfam" id="PF01975">
    <property type="entry name" value="SurE"/>
    <property type="match status" value="1"/>
</dbReference>
<sequence>MLPRCVLVAWAALATASYGLNILMTNEDGFAAANIRELYKQLTGLGHNCYIVAPATDQSTDPSRTLFSTDSKLTTDSEWDILKAGAPAIGTDPQDDHIWYYNGTPAAQVLVALDYVLPNFAKFQVPDLVISGPNSGWTLGPFVYTLAGSIGATIAAMERGIPAISLSSGNTDSIPFTWVNASTKVGLDDPATITARLATSLIQAMVDKAKGSPILPRGYGVSVNMPFITSYSSDKCTNPPFILTRMAPSTSDRAVYDKTTGLFHSSPDASATSENSHGDDLPAERDVVASSCMSSVTVFALEFDPSFHGMCVNISDVTALVPLIVQVNGSIVPDGPGNGTVVVVGNSSQPSKPDGDAPAPPPMTTITGMGAKTQMSLSALLLGAGVVAALL</sequence>
<evidence type="ECO:0000256" key="3">
    <source>
        <dbReference type="ARBA" id="ARBA00022801"/>
    </source>
</evidence>
<keyword evidence="3" id="KW-0378">Hydrolase</keyword>
<dbReference type="InterPro" id="IPR036523">
    <property type="entry name" value="SurE-like_sf"/>
</dbReference>
<proteinExistence type="inferred from homology"/>
<dbReference type="GO" id="GO:0008252">
    <property type="term" value="F:nucleotidase activity"/>
    <property type="evidence" value="ECO:0007669"/>
    <property type="project" value="InterPro"/>
</dbReference>
<keyword evidence="4" id="KW-0732">Signal</keyword>
<organism evidence="6 7">
    <name type="scientific">Echria macrotheca</name>
    <dbReference type="NCBI Taxonomy" id="438768"/>
    <lineage>
        <taxon>Eukaryota</taxon>
        <taxon>Fungi</taxon>
        <taxon>Dikarya</taxon>
        <taxon>Ascomycota</taxon>
        <taxon>Pezizomycotina</taxon>
        <taxon>Sordariomycetes</taxon>
        <taxon>Sordariomycetidae</taxon>
        <taxon>Sordariales</taxon>
        <taxon>Schizotheciaceae</taxon>
        <taxon>Echria</taxon>
    </lineage>
</organism>
<dbReference type="Gene3D" id="3.40.1210.10">
    <property type="entry name" value="Survival protein SurE-like phosphatase/nucleotidase"/>
    <property type="match status" value="1"/>
</dbReference>
<comment type="similarity">
    <text evidence="1">Belongs to the SurE nucleotidase family.</text>
</comment>
<evidence type="ECO:0000313" key="6">
    <source>
        <dbReference type="EMBL" id="KAK1753580.1"/>
    </source>
</evidence>
<dbReference type="GO" id="GO:0046872">
    <property type="term" value="F:metal ion binding"/>
    <property type="evidence" value="ECO:0007669"/>
    <property type="project" value="UniProtKB-KW"/>
</dbReference>
<dbReference type="AlphaFoldDB" id="A0AAJ0B996"/>
<evidence type="ECO:0000313" key="7">
    <source>
        <dbReference type="Proteomes" id="UP001239445"/>
    </source>
</evidence>
<dbReference type="PANTHER" id="PTHR30457">
    <property type="entry name" value="5'-NUCLEOTIDASE SURE"/>
    <property type="match status" value="1"/>
</dbReference>
<keyword evidence="7" id="KW-1185">Reference proteome</keyword>
<accession>A0AAJ0B996</accession>
<evidence type="ECO:0000256" key="4">
    <source>
        <dbReference type="SAM" id="SignalP"/>
    </source>
</evidence>
<dbReference type="PANTHER" id="PTHR30457:SF0">
    <property type="entry name" value="PHOSPHATASE, PUTATIVE (AFU_ORTHOLOGUE AFUA_4G01070)-RELATED"/>
    <property type="match status" value="1"/>
</dbReference>
<protein>
    <submittedName>
        <fullName evidence="6">Acid phosphatase</fullName>
    </submittedName>
</protein>
<name>A0AAJ0B996_9PEZI</name>
<feature type="signal peptide" evidence="4">
    <location>
        <begin position="1"/>
        <end position="19"/>
    </location>
</feature>